<dbReference type="Pfam" id="PF07729">
    <property type="entry name" value="FCD"/>
    <property type="match status" value="1"/>
</dbReference>
<dbReference type="SMART" id="SM00345">
    <property type="entry name" value="HTH_GNTR"/>
    <property type="match status" value="1"/>
</dbReference>
<evidence type="ECO:0000313" key="5">
    <source>
        <dbReference type="EMBL" id="GAA0738238.1"/>
    </source>
</evidence>
<dbReference type="PROSITE" id="PS50949">
    <property type="entry name" value="HTH_GNTR"/>
    <property type="match status" value="1"/>
</dbReference>
<accession>A0ABN1JF93</accession>
<dbReference type="Proteomes" id="UP001501510">
    <property type="component" value="Unassembled WGS sequence"/>
</dbReference>
<dbReference type="InterPro" id="IPR036390">
    <property type="entry name" value="WH_DNA-bd_sf"/>
</dbReference>
<dbReference type="SUPFAM" id="SSF46785">
    <property type="entry name" value="Winged helix' DNA-binding domain"/>
    <property type="match status" value="1"/>
</dbReference>
<dbReference type="SUPFAM" id="SSF48008">
    <property type="entry name" value="GntR ligand-binding domain-like"/>
    <property type="match status" value="1"/>
</dbReference>
<reference evidence="5 6" key="1">
    <citation type="journal article" date="2019" name="Int. J. Syst. Evol. Microbiol.">
        <title>The Global Catalogue of Microorganisms (GCM) 10K type strain sequencing project: providing services to taxonomists for standard genome sequencing and annotation.</title>
        <authorList>
            <consortium name="The Broad Institute Genomics Platform"/>
            <consortium name="The Broad Institute Genome Sequencing Center for Infectious Disease"/>
            <person name="Wu L."/>
            <person name="Ma J."/>
        </authorList>
    </citation>
    <scope>NUCLEOTIDE SEQUENCE [LARGE SCALE GENOMIC DNA]</scope>
    <source>
        <strain evidence="5 6">JCM 1407</strain>
    </source>
</reference>
<dbReference type="SMART" id="SM00895">
    <property type="entry name" value="FCD"/>
    <property type="match status" value="1"/>
</dbReference>
<dbReference type="EMBL" id="BAAACG010000008">
    <property type="protein sequence ID" value="GAA0738238.1"/>
    <property type="molecule type" value="Genomic_DNA"/>
</dbReference>
<dbReference type="Gene3D" id="1.10.10.10">
    <property type="entry name" value="Winged helix-like DNA-binding domain superfamily/Winged helix DNA-binding domain"/>
    <property type="match status" value="1"/>
</dbReference>
<evidence type="ECO:0000256" key="2">
    <source>
        <dbReference type="ARBA" id="ARBA00023125"/>
    </source>
</evidence>
<dbReference type="PANTHER" id="PTHR43537:SF43">
    <property type="entry name" value="GNTR-FAMILY TRANSCRIPTIONAL REGULATOR"/>
    <property type="match status" value="1"/>
</dbReference>
<dbReference type="Pfam" id="PF00392">
    <property type="entry name" value="GntR"/>
    <property type="match status" value="1"/>
</dbReference>
<sequence length="230" mass="26535">MFTPIKNVKVYEQVVDQIKKMVEIGELKKGDKLPSERELVSELNVSRSSIREALRSLEIIGLIECKRGEGNFIRKNFENNLFEPLHIIFMLEKSTSKDVMEVRQIIETESAALASKNIKNKDISILEDMLLKLKNCNDEKKSIDLDKKFHYKIAEMSNNFILLSIMNACSGLIDLNIKGVRDNIILSSDKKEELVKQHEKIFLALKNKDSSKAYSEMRKHMKFSNDNLLL</sequence>
<dbReference type="InterPro" id="IPR036388">
    <property type="entry name" value="WH-like_DNA-bd_sf"/>
</dbReference>
<evidence type="ECO:0000256" key="3">
    <source>
        <dbReference type="ARBA" id="ARBA00023163"/>
    </source>
</evidence>
<name>A0ABN1JF93_9CLOT</name>
<dbReference type="CDD" id="cd07377">
    <property type="entry name" value="WHTH_GntR"/>
    <property type="match status" value="1"/>
</dbReference>
<keyword evidence="3" id="KW-0804">Transcription</keyword>
<comment type="caution">
    <text evidence="5">The sequence shown here is derived from an EMBL/GenBank/DDBJ whole genome shotgun (WGS) entry which is preliminary data.</text>
</comment>
<evidence type="ECO:0000259" key="4">
    <source>
        <dbReference type="PROSITE" id="PS50949"/>
    </source>
</evidence>
<dbReference type="InterPro" id="IPR000524">
    <property type="entry name" value="Tscrpt_reg_HTH_GntR"/>
</dbReference>
<evidence type="ECO:0000313" key="6">
    <source>
        <dbReference type="Proteomes" id="UP001501510"/>
    </source>
</evidence>
<organism evidence="5 6">
    <name type="scientific">Clostridium oceanicum</name>
    <dbReference type="NCBI Taxonomy" id="1543"/>
    <lineage>
        <taxon>Bacteria</taxon>
        <taxon>Bacillati</taxon>
        <taxon>Bacillota</taxon>
        <taxon>Clostridia</taxon>
        <taxon>Eubacteriales</taxon>
        <taxon>Clostridiaceae</taxon>
        <taxon>Clostridium</taxon>
    </lineage>
</organism>
<dbReference type="PRINTS" id="PR00035">
    <property type="entry name" value="HTHGNTR"/>
</dbReference>
<keyword evidence="1" id="KW-0805">Transcription regulation</keyword>
<dbReference type="InterPro" id="IPR008920">
    <property type="entry name" value="TF_FadR/GntR_C"/>
</dbReference>
<feature type="domain" description="HTH gntR-type" evidence="4">
    <location>
        <begin position="8"/>
        <end position="76"/>
    </location>
</feature>
<keyword evidence="6" id="KW-1185">Reference proteome</keyword>
<evidence type="ECO:0000256" key="1">
    <source>
        <dbReference type="ARBA" id="ARBA00023015"/>
    </source>
</evidence>
<dbReference type="InterPro" id="IPR011711">
    <property type="entry name" value="GntR_C"/>
</dbReference>
<dbReference type="Gene3D" id="1.20.120.530">
    <property type="entry name" value="GntR ligand-binding domain-like"/>
    <property type="match status" value="1"/>
</dbReference>
<proteinExistence type="predicted"/>
<dbReference type="RefSeq" id="WP_343760504.1">
    <property type="nucleotide sequence ID" value="NZ_BAAACG010000008.1"/>
</dbReference>
<keyword evidence="2" id="KW-0238">DNA-binding</keyword>
<dbReference type="PANTHER" id="PTHR43537">
    <property type="entry name" value="TRANSCRIPTIONAL REGULATOR, GNTR FAMILY"/>
    <property type="match status" value="1"/>
</dbReference>
<gene>
    <name evidence="5" type="ORF">GCM10008906_15410</name>
</gene>
<protein>
    <submittedName>
        <fullName evidence="5">FadR/GntR family transcriptional regulator</fullName>
    </submittedName>
</protein>